<keyword evidence="3" id="KW-0812">Transmembrane</keyword>
<dbReference type="AlphaFoldDB" id="A0A485LDH1"/>
<feature type="transmembrane region" description="Helical" evidence="3">
    <location>
        <begin position="250"/>
        <end position="268"/>
    </location>
</feature>
<keyword evidence="2" id="KW-0677">Repeat</keyword>
<evidence type="ECO:0000313" key="7">
    <source>
        <dbReference type="Proteomes" id="UP000332933"/>
    </source>
</evidence>
<accession>A0A485LDH1</accession>
<dbReference type="EMBL" id="CAADRA010006737">
    <property type="protein sequence ID" value="VFT96469.1"/>
    <property type="molecule type" value="Genomic_DNA"/>
</dbReference>
<dbReference type="Pfam" id="PF13855">
    <property type="entry name" value="LRR_8"/>
    <property type="match status" value="1"/>
</dbReference>
<keyword evidence="4" id="KW-0732">Signal</keyword>
<dbReference type="PANTHER" id="PTHR45617">
    <property type="entry name" value="LEUCINE RICH REPEAT FAMILY PROTEIN"/>
    <property type="match status" value="1"/>
</dbReference>
<dbReference type="EMBL" id="VJMH01006714">
    <property type="protein sequence ID" value="KAF0688598.1"/>
    <property type="molecule type" value="Genomic_DNA"/>
</dbReference>
<evidence type="ECO:0000313" key="5">
    <source>
        <dbReference type="EMBL" id="KAF0688598.1"/>
    </source>
</evidence>
<evidence type="ECO:0000313" key="6">
    <source>
        <dbReference type="EMBL" id="VFT96469.1"/>
    </source>
</evidence>
<protein>
    <submittedName>
        <fullName evidence="6">Aste57867_19771 protein</fullName>
    </submittedName>
</protein>
<keyword evidence="3" id="KW-0472">Membrane</keyword>
<reference evidence="5" key="2">
    <citation type="submission" date="2019-06" db="EMBL/GenBank/DDBJ databases">
        <title>Genomics analysis of Aphanomyces spp. identifies a new class of oomycete effector associated with host adaptation.</title>
        <authorList>
            <person name="Gaulin E."/>
        </authorList>
    </citation>
    <scope>NUCLEOTIDE SEQUENCE</scope>
    <source>
        <strain evidence="5">CBS 578.67</strain>
    </source>
</reference>
<gene>
    <name evidence="6" type="primary">Aste57867_19771</name>
    <name evidence="5" type="ORF">As57867_019706</name>
    <name evidence="6" type="ORF">ASTE57867_19771</name>
</gene>
<dbReference type="InterPro" id="IPR032675">
    <property type="entry name" value="LRR_dom_sf"/>
</dbReference>
<keyword evidence="7" id="KW-1185">Reference proteome</keyword>
<proteinExistence type="predicted"/>
<feature type="signal peptide" evidence="4">
    <location>
        <begin position="1"/>
        <end position="34"/>
    </location>
</feature>
<evidence type="ECO:0000256" key="3">
    <source>
        <dbReference type="SAM" id="Phobius"/>
    </source>
</evidence>
<feature type="chain" id="PRO_5036116443" evidence="4">
    <location>
        <begin position="35"/>
        <end position="292"/>
    </location>
</feature>
<name>A0A485LDH1_9STRA</name>
<dbReference type="Proteomes" id="UP000332933">
    <property type="component" value="Unassembled WGS sequence"/>
</dbReference>
<keyword evidence="3" id="KW-1133">Transmembrane helix</keyword>
<dbReference type="SUPFAM" id="SSF52058">
    <property type="entry name" value="L domain-like"/>
    <property type="match status" value="1"/>
</dbReference>
<dbReference type="InterPro" id="IPR001611">
    <property type="entry name" value="Leu-rich_rpt"/>
</dbReference>
<evidence type="ECO:0000256" key="1">
    <source>
        <dbReference type="ARBA" id="ARBA00022614"/>
    </source>
</evidence>
<dbReference type="Gene3D" id="3.80.10.10">
    <property type="entry name" value="Ribonuclease Inhibitor"/>
    <property type="match status" value="1"/>
</dbReference>
<evidence type="ECO:0000256" key="4">
    <source>
        <dbReference type="SAM" id="SignalP"/>
    </source>
</evidence>
<organism evidence="6 7">
    <name type="scientific">Aphanomyces stellatus</name>
    <dbReference type="NCBI Taxonomy" id="120398"/>
    <lineage>
        <taxon>Eukaryota</taxon>
        <taxon>Sar</taxon>
        <taxon>Stramenopiles</taxon>
        <taxon>Oomycota</taxon>
        <taxon>Saprolegniomycetes</taxon>
        <taxon>Saprolegniales</taxon>
        <taxon>Verrucalvaceae</taxon>
        <taxon>Aphanomyces</taxon>
    </lineage>
</organism>
<sequence>MFLPRPLPRACTLIFWTNFFSVTTLLIKCGDASSRPHRLDERNLQSDCQSRPSNTTTFVNLSHSGIKTLACLPTWVQTVDLSFNDLQSIHAFPATELSNLNFLNMSFNAIRTTHDLFLPSSLLELDLSHNGLLAFDAEWRDAFPTLTHLSLRSNNLTHVTLTATSFPPSLSYLDLTDNPHLHLALSTDVATRFRQPTFTLRLPTLSATWAGCTGSDMLGSTSVCVLGLHSTRDDNGNSSLPSATGDSTPSYVATIAACLVFFALAIVVTRSTMCRAFDDLPLQEYPEAVSPT</sequence>
<keyword evidence="1" id="KW-0433">Leucine-rich repeat</keyword>
<evidence type="ECO:0000256" key="2">
    <source>
        <dbReference type="ARBA" id="ARBA00022737"/>
    </source>
</evidence>
<reference evidence="6 7" key="1">
    <citation type="submission" date="2019-03" db="EMBL/GenBank/DDBJ databases">
        <authorList>
            <person name="Gaulin E."/>
            <person name="Dumas B."/>
        </authorList>
    </citation>
    <scope>NUCLEOTIDE SEQUENCE [LARGE SCALE GENOMIC DNA]</scope>
    <source>
        <strain evidence="6">CBS 568.67</strain>
    </source>
</reference>